<dbReference type="PANTHER" id="PTHR42924">
    <property type="entry name" value="EXONUCLEASE"/>
    <property type="match status" value="1"/>
</dbReference>
<dbReference type="Proteomes" id="UP000293142">
    <property type="component" value="Unassembled WGS sequence"/>
</dbReference>
<evidence type="ECO:0000313" key="2">
    <source>
        <dbReference type="EMBL" id="TBL70530.1"/>
    </source>
</evidence>
<dbReference type="InterPro" id="IPR052018">
    <property type="entry name" value="PHP_domain"/>
</dbReference>
<dbReference type="SMART" id="SM00481">
    <property type="entry name" value="POLIIIAc"/>
    <property type="match status" value="1"/>
</dbReference>
<evidence type="ECO:0000313" key="3">
    <source>
        <dbReference type="Proteomes" id="UP000293142"/>
    </source>
</evidence>
<dbReference type="PANTHER" id="PTHR42924:SF3">
    <property type="entry name" value="POLYMERASE_HISTIDINOL PHOSPHATASE N-TERMINAL DOMAIN-CONTAINING PROTEIN"/>
    <property type="match status" value="1"/>
</dbReference>
<dbReference type="OrthoDB" id="9804333at2"/>
<reference evidence="2 3" key="1">
    <citation type="submission" date="2019-02" db="EMBL/GenBank/DDBJ databases">
        <title>Paenibacillus sp. nov., isolated from surface-sterilized tissue of Thalictrum simplex L.</title>
        <authorList>
            <person name="Tuo L."/>
        </authorList>
    </citation>
    <scope>NUCLEOTIDE SEQUENCE [LARGE SCALE GENOMIC DNA]</scope>
    <source>
        <strain evidence="2 3">N2SHLJ1</strain>
    </source>
</reference>
<dbReference type="RefSeq" id="WP_131017808.1">
    <property type="nucleotide sequence ID" value="NZ_SIRE01000031.1"/>
</dbReference>
<dbReference type="Pfam" id="PF02811">
    <property type="entry name" value="PHP"/>
    <property type="match status" value="1"/>
</dbReference>
<feature type="domain" description="Polymerase/histidinol phosphatase N-terminal" evidence="1">
    <location>
        <begin position="6"/>
        <end position="71"/>
    </location>
</feature>
<dbReference type="Gene3D" id="1.10.150.650">
    <property type="match status" value="1"/>
</dbReference>
<proteinExistence type="predicted"/>
<protein>
    <submittedName>
        <fullName evidence="2">PHP domain-containing protein</fullName>
    </submittedName>
</protein>
<sequence>MARDIVDLHCHTHYSDNPLTVEEVLLQAKEQGVRYLAITDHDTTAGLIEAAVLGRKYGIEIIPGIEISAYDMRRKRRAHILGYYVEPLHPALEALCRPVLERRHEASRTIVQRLQQAGYSIRWEDALQYGTAGGYVYKQHIMRVLMDRGHCDDLHGELQRTLFHRGEPGKAPGLAYLPIAYADAVQAIAAIREAGGVAVLAHPGQLRNFEAIGEWVDAGLQGIEAQHPSHTPEDTALAREYAAKHNLIVTAGSDFHGPYGYPGFRPGCYDAGTDALAALRTAAEAATRSQISK</sequence>
<gene>
    <name evidence="2" type="ORF">EYB31_32945</name>
</gene>
<dbReference type="InterPro" id="IPR003141">
    <property type="entry name" value="Pol/His_phosphatase_N"/>
</dbReference>
<dbReference type="Gene3D" id="3.20.20.140">
    <property type="entry name" value="Metal-dependent hydrolases"/>
    <property type="match status" value="1"/>
</dbReference>
<dbReference type="GO" id="GO:0035312">
    <property type="term" value="F:5'-3' DNA exonuclease activity"/>
    <property type="evidence" value="ECO:0007669"/>
    <property type="project" value="TreeGrafter"/>
</dbReference>
<keyword evidence="3" id="KW-1185">Reference proteome</keyword>
<organism evidence="2 3">
    <name type="scientific">Paenibacillus thalictri</name>
    <dbReference type="NCBI Taxonomy" id="2527873"/>
    <lineage>
        <taxon>Bacteria</taxon>
        <taxon>Bacillati</taxon>
        <taxon>Bacillota</taxon>
        <taxon>Bacilli</taxon>
        <taxon>Bacillales</taxon>
        <taxon>Paenibacillaceae</taxon>
        <taxon>Paenibacillus</taxon>
    </lineage>
</organism>
<dbReference type="CDD" id="cd07438">
    <property type="entry name" value="PHP_HisPPase_AMP"/>
    <property type="match status" value="1"/>
</dbReference>
<dbReference type="InterPro" id="IPR016195">
    <property type="entry name" value="Pol/histidinol_Pase-like"/>
</dbReference>
<name>A0A4Q9DIM4_9BACL</name>
<evidence type="ECO:0000259" key="1">
    <source>
        <dbReference type="SMART" id="SM00481"/>
    </source>
</evidence>
<dbReference type="GO" id="GO:0004534">
    <property type="term" value="F:5'-3' RNA exonuclease activity"/>
    <property type="evidence" value="ECO:0007669"/>
    <property type="project" value="TreeGrafter"/>
</dbReference>
<comment type="caution">
    <text evidence="2">The sequence shown here is derived from an EMBL/GenBank/DDBJ whole genome shotgun (WGS) entry which is preliminary data.</text>
</comment>
<dbReference type="EMBL" id="SIRE01000031">
    <property type="protein sequence ID" value="TBL70530.1"/>
    <property type="molecule type" value="Genomic_DNA"/>
</dbReference>
<dbReference type="AlphaFoldDB" id="A0A4Q9DIM4"/>
<dbReference type="InterPro" id="IPR004013">
    <property type="entry name" value="PHP_dom"/>
</dbReference>
<accession>A0A4Q9DIM4</accession>
<dbReference type="SUPFAM" id="SSF89550">
    <property type="entry name" value="PHP domain-like"/>
    <property type="match status" value="1"/>
</dbReference>